<gene>
    <name evidence="1" type="ORF">HanXRQr2_Chr15g0706251</name>
</gene>
<organism evidence="1 2">
    <name type="scientific">Helianthus annuus</name>
    <name type="common">Common sunflower</name>
    <dbReference type="NCBI Taxonomy" id="4232"/>
    <lineage>
        <taxon>Eukaryota</taxon>
        <taxon>Viridiplantae</taxon>
        <taxon>Streptophyta</taxon>
        <taxon>Embryophyta</taxon>
        <taxon>Tracheophyta</taxon>
        <taxon>Spermatophyta</taxon>
        <taxon>Magnoliopsida</taxon>
        <taxon>eudicotyledons</taxon>
        <taxon>Gunneridae</taxon>
        <taxon>Pentapetalae</taxon>
        <taxon>asterids</taxon>
        <taxon>campanulids</taxon>
        <taxon>Asterales</taxon>
        <taxon>Asteraceae</taxon>
        <taxon>Asteroideae</taxon>
        <taxon>Heliantheae alliance</taxon>
        <taxon>Heliantheae</taxon>
        <taxon>Helianthus</taxon>
    </lineage>
</organism>
<dbReference type="Gramene" id="mRNA:HanXRQr2_Chr15g0706251">
    <property type="protein sequence ID" value="CDS:HanXRQr2_Chr15g0706251.1"/>
    <property type="gene ID" value="HanXRQr2_Chr15g0706251"/>
</dbReference>
<comment type="caution">
    <text evidence="1">The sequence shown here is derived from an EMBL/GenBank/DDBJ whole genome shotgun (WGS) entry which is preliminary data.</text>
</comment>
<reference evidence="1" key="2">
    <citation type="submission" date="2020-06" db="EMBL/GenBank/DDBJ databases">
        <title>Helianthus annuus Genome sequencing and assembly Release 2.</title>
        <authorList>
            <person name="Gouzy J."/>
            <person name="Langlade N."/>
            <person name="Munos S."/>
        </authorList>
    </citation>
    <scope>NUCLEOTIDE SEQUENCE</scope>
    <source>
        <tissue evidence="1">Leaves</tissue>
    </source>
</reference>
<reference evidence="1" key="1">
    <citation type="journal article" date="2017" name="Nature">
        <title>The sunflower genome provides insights into oil metabolism, flowering and Asterid evolution.</title>
        <authorList>
            <person name="Badouin H."/>
            <person name="Gouzy J."/>
            <person name="Grassa C.J."/>
            <person name="Murat F."/>
            <person name="Staton S.E."/>
            <person name="Cottret L."/>
            <person name="Lelandais-Briere C."/>
            <person name="Owens G.L."/>
            <person name="Carrere S."/>
            <person name="Mayjonade B."/>
            <person name="Legrand L."/>
            <person name="Gill N."/>
            <person name="Kane N.C."/>
            <person name="Bowers J.E."/>
            <person name="Hubner S."/>
            <person name="Bellec A."/>
            <person name="Berard A."/>
            <person name="Berges H."/>
            <person name="Blanchet N."/>
            <person name="Boniface M.C."/>
            <person name="Brunel D."/>
            <person name="Catrice O."/>
            <person name="Chaidir N."/>
            <person name="Claudel C."/>
            <person name="Donnadieu C."/>
            <person name="Faraut T."/>
            <person name="Fievet G."/>
            <person name="Helmstetter N."/>
            <person name="King M."/>
            <person name="Knapp S.J."/>
            <person name="Lai Z."/>
            <person name="Le Paslier M.C."/>
            <person name="Lippi Y."/>
            <person name="Lorenzon L."/>
            <person name="Mandel J.R."/>
            <person name="Marage G."/>
            <person name="Marchand G."/>
            <person name="Marquand E."/>
            <person name="Bret-Mestries E."/>
            <person name="Morien E."/>
            <person name="Nambeesan S."/>
            <person name="Nguyen T."/>
            <person name="Pegot-Espagnet P."/>
            <person name="Pouilly N."/>
            <person name="Raftis F."/>
            <person name="Sallet E."/>
            <person name="Schiex T."/>
            <person name="Thomas J."/>
            <person name="Vandecasteele C."/>
            <person name="Vares D."/>
            <person name="Vear F."/>
            <person name="Vautrin S."/>
            <person name="Crespi M."/>
            <person name="Mangin B."/>
            <person name="Burke J.M."/>
            <person name="Salse J."/>
            <person name="Munos S."/>
            <person name="Vincourt P."/>
            <person name="Rieseberg L.H."/>
            <person name="Langlade N.B."/>
        </authorList>
    </citation>
    <scope>NUCLEOTIDE SEQUENCE</scope>
    <source>
        <tissue evidence="1">Leaves</tissue>
    </source>
</reference>
<sequence>MINVPCSNHIKCHEGILIYYHQKVYYINNVQLSLFAVNKYDLLGSKKFKAGPCQLIVFNSDKTRGPMLFITIPAASCYPTRQSNIISQFLQI</sequence>
<name>A0A9K3E3X9_HELAN</name>
<evidence type="ECO:0000313" key="2">
    <source>
        <dbReference type="Proteomes" id="UP000215914"/>
    </source>
</evidence>
<dbReference type="EMBL" id="MNCJ02000330">
    <property type="protein sequence ID" value="KAF5765649.1"/>
    <property type="molecule type" value="Genomic_DNA"/>
</dbReference>
<accession>A0A9K3E3X9</accession>
<keyword evidence="2" id="KW-1185">Reference proteome</keyword>
<proteinExistence type="predicted"/>
<dbReference type="AlphaFoldDB" id="A0A9K3E3X9"/>
<protein>
    <submittedName>
        <fullName evidence="1">Uncharacterized protein</fullName>
    </submittedName>
</protein>
<evidence type="ECO:0000313" key="1">
    <source>
        <dbReference type="EMBL" id="KAF5765649.1"/>
    </source>
</evidence>
<dbReference type="Proteomes" id="UP000215914">
    <property type="component" value="Unassembled WGS sequence"/>
</dbReference>